<feature type="compositionally biased region" description="Polar residues" evidence="1">
    <location>
        <begin position="408"/>
        <end position="430"/>
    </location>
</feature>
<feature type="transmembrane region" description="Helical" evidence="2">
    <location>
        <begin position="111"/>
        <end position="133"/>
    </location>
</feature>
<reference evidence="3" key="1">
    <citation type="submission" date="2020-06" db="EMBL/GenBank/DDBJ databases">
        <authorList>
            <consortium name="Plant Systems Biology data submission"/>
        </authorList>
    </citation>
    <scope>NUCLEOTIDE SEQUENCE</scope>
    <source>
        <strain evidence="3">D6</strain>
    </source>
</reference>
<feature type="transmembrane region" description="Helical" evidence="2">
    <location>
        <begin position="140"/>
        <end position="161"/>
    </location>
</feature>
<dbReference type="PANTHER" id="PTHR23539">
    <property type="entry name" value="MFS TRANSPORTER"/>
    <property type="match status" value="1"/>
</dbReference>
<feature type="region of interest" description="Disordered" evidence="1">
    <location>
        <begin position="408"/>
        <end position="511"/>
    </location>
</feature>
<dbReference type="Pfam" id="PF07690">
    <property type="entry name" value="MFS_1"/>
    <property type="match status" value="2"/>
</dbReference>
<feature type="transmembrane region" description="Helical" evidence="2">
    <location>
        <begin position="518"/>
        <end position="539"/>
    </location>
</feature>
<keyword evidence="2" id="KW-1133">Transmembrane helix</keyword>
<dbReference type="CDD" id="cd06174">
    <property type="entry name" value="MFS"/>
    <property type="match status" value="2"/>
</dbReference>
<evidence type="ECO:0000313" key="3">
    <source>
        <dbReference type="EMBL" id="CAB9514773.1"/>
    </source>
</evidence>
<dbReference type="OrthoDB" id="40033at2759"/>
<protein>
    <submittedName>
        <fullName evidence="3">MFS-type transporter</fullName>
    </submittedName>
</protein>
<name>A0A9N8E5I5_9STRA</name>
<feature type="transmembrane region" description="Helical" evidence="2">
    <location>
        <begin position="593"/>
        <end position="617"/>
    </location>
</feature>
<dbReference type="InterPro" id="IPR011701">
    <property type="entry name" value="MFS"/>
</dbReference>
<feature type="region of interest" description="Disordered" evidence="1">
    <location>
        <begin position="39"/>
        <end position="61"/>
    </location>
</feature>
<keyword evidence="4" id="KW-1185">Reference proteome</keyword>
<feature type="transmembrane region" description="Helical" evidence="2">
    <location>
        <begin position="629"/>
        <end position="651"/>
    </location>
</feature>
<evidence type="ECO:0000256" key="1">
    <source>
        <dbReference type="SAM" id="MobiDB-lite"/>
    </source>
</evidence>
<keyword evidence="2" id="KW-0472">Membrane</keyword>
<sequence>MTSLTESTNTIFASNTTAPSVAAPTTCAAQAAAAHVRHGSSYGVGPQQPQPQQPPGAAEDWGDIHVPQVVDARPILPLAAFYMGDLRDGLPMLNMQAAFLISAKGFNEKQVGILFFCFGISQFLCMAPAGYFLDYSNRKIDWVLCAGAAASALTVLTAVTAEDDGNNMALMILWKVLQGGVTAILPPGFNGITLGIVGSTGFTHQVSRNRMMNHIGTALIVAFGSLLAYFLYPNIGALFLVSPLASIGMAYNLRRIKPKHVDRDAARGLIIESPTMNEYEQYDDEEEAAAIEAAALSWQMMEDDPNCDPAKQESQKAEIINQLSYTPNNVDPSCPYSGLASPCGGVPVFENGMVPMAQPSPTMSATSSSYMPPNLQNGSNLDSSQHRNVVLLTTPIQEHEADGFQFVSAPTTAPTNTTEIRQRSNPTPQQALPFRPPMAPGPATTSTNTVESVVRRHVRHPSGTTHESLPSFNMGYGGNRQNSTTASQSMLPVDPNTGLQPNSNCSDDDRPRKARTPLAVLMDPTLMIFTAVIFFFHLANSSVLPLVMQSLALEDPQAGILLSGLCILIAQAFMSYFAKICGDYSPIWGRKNLVLVGLASLTLRCFLLAGLVSAEIAVEDEEGSNMLKVLILSTQFLDAVGAGILGCLHILVTNDISGGTGRFSLMLGVTTGAMCLGGTVSGYIGQAIAQDYGYPFAFTALGIMSLVPLCLYSLFMPETLPDYARPSQQTFKKRRKRLAALFKRLSESRRRLVAKANPFRKSQNDLVHDTKAQPLNENDGLVSAQMLPVETEPKALSSDVELV</sequence>
<feature type="compositionally biased region" description="Polar residues" evidence="1">
    <location>
        <begin position="462"/>
        <end position="471"/>
    </location>
</feature>
<evidence type="ECO:0000256" key="2">
    <source>
        <dbReference type="SAM" id="Phobius"/>
    </source>
</evidence>
<feature type="transmembrane region" description="Helical" evidence="2">
    <location>
        <begin position="237"/>
        <end position="253"/>
    </location>
</feature>
<feature type="transmembrane region" description="Helical" evidence="2">
    <location>
        <begin position="696"/>
        <end position="715"/>
    </location>
</feature>
<dbReference type="GO" id="GO:0022857">
    <property type="term" value="F:transmembrane transporter activity"/>
    <property type="evidence" value="ECO:0007669"/>
    <property type="project" value="InterPro"/>
</dbReference>
<dbReference type="PANTHER" id="PTHR23539:SF1">
    <property type="entry name" value="MAJOR FACILITATOR SUPERFAMILY (MFS) PROFILE DOMAIN-CONTAINING PROTEIN"/>
    <property type="match status" value="1"/>
</dbReference>
<dbReference type="AlphaFoldDB" id="A0A9N8E5I5"/>
<dbReference type="Gene3D" id="1.20.1250.20">
    <property type="entry name" value="MFS general substrate transporter like domains"/>
    <property type="match status" value="2"/>
</dbReference>
<organism evidence="3 4">
    <name type="scientific">Seminavis robusta</name>
    <dbReference type="NCBI Taxonomy" id="568900"/>
    <lineage>
        <taxon>Eukaryota</taxon>
        <taxon>Sar</taxon>
        <taxon>Stramenopiles</taxon>
        <taxon>Ochrophyta</taxon>
        <taxon>Bacillariophyta</taxon>
        <taxon>Bacillariophyceae</taxon>
        <taxon>Bacillariophycidae</taxon>
        <taxon>Naviculales</taxon>
        <taxon>Naviculaceae</taxon>
        <taxon>Seminavis</taxon>
    </lineage>
</organism>
<dbReference type="EMBL" id="CAICTM010000672">
    <property type="protein sequence ID" value="CAB9514773.1"/>
    <property type="molecule type" value="Genomic_DNA"/>
</dbReference>
<accession>A0A9N8E5I5</accession>
<feature type="transmembrane region" description="Helical" evidence="2">
    <location>
        <begin position="559"/>
        <end position="581"/>
    </location>
</feature>
<keyword evidence="2" id="KW-0812">Transmembrane</keyword>
<dbReference type="InterPro" id="IPR036259">
    <property type="entry name" value="MFS_trans_sf"/>
</dbReference>
<dbReference type="Proteomes" id="UP001153069">
    <property type="component" value="Unassembled WGS sequence"/>
</dbReference>
<feature type="compositionally biased region" description="Polar residues" evidence="1">
    <location>
        <begin position="479"/>
        <end position="490"/>
    </location>
</feature>
<comment type="caution">
    <text evidence="3">The sequence shown here is derived from an EMBL/GenBank/DDBJ whole genome shotgun (WGS) entry which is preliminary data.</text>
</comment>
<feature type="transmembrane region" description="Helical" evidence="2">
    <location>
        <begin position="663"/>
        <end position="684"/>
    </location>
</feature>
<proteinExistence type="predicted"/>
<evidence type="ECO:0000313" key="4">
    <source>
        <dbReference type="Proteomes" id="UP001153069"/>
    </source>
</evidence>
<dbReference type="SUPFAM" id="SSF103473">
    <property type="entry name" value="MFS general substrate transporter"/>
    <property type="match status" value="2"/>
</dbReference>
<feature type="transmembrane region" description="Helical" evidence="2">
    <location>
        <begin position="214"/>
        <end position="231"/>
    </location>
</feature>
<gene>
    <name evidence="3" type="ORF">SEMRO_673_G185250.1</name>
</gene>
<feature type="transmembrane region" description="Helical" evidence="2">
    <location>
        <begin position="181"/>
        <end position="202"/>
    </location>
</feature>